<dbReference type="AlphaFoldDB" id="A0A8J8ND62"/>
<reference evidence="2" key="1">
    <citation type="submission" date="2019-06" db="EMBL/GenBank/DDBJ databases">
        <authorList>
            <person name="Zheng W."/>
        </authorList>
    </citation>
    <scope>NUCLEOTIDE SEQUENCE</scope>
    <source>
        <strain evidence="2">QDHG01</strain>
    </source>
</reference>
<feature type="region of interest" description="Disordered" evidence="1">
    <location>
        <begin position="55"/>
        <end position="89"/>
    </location>
</feature>
<comment type="caution">
    <text evidence="2">The sequence shown here is derived from an EMBL/GenBank/DDBJ whole genome shotgun (WGS) entry which is preliminary data.</text>
</comment>
<gene>
    <name evidence="2" type="ORF">FGO68_gene17532</name>
</gene>
<accession>A0A8J8ND62</accession>
<dbReference type="EMBL" id="RRYP01020838">
    <property type="protein sequence ID" value="TNV72811.1"/>
    <property type="molecule type" value="Genomic_DNA"/>
</dbReference>
<organism evidence="2 3">
    <name type="scientific">Halteria grandinella</name>
    <dbReference type="NCBI Taxonomy" id="5974"/>
    <lineage>
        <taxon>Eukaryota</taxon>
        <taxon>Sar</taxon>
        <taxon>Alveolata</taxon>
        <taxon>Ciliophora</taxon>
        <taxon>Intramacronucleata</taxon>
        <taxon>Spirotrichea</taxon>
        <taxon>Stichotrichia</taxon>
        <taxon>Sporadotrichida</taxon>
        <taxon>Halteriidae</taxon>
        <taxon>Halteria</taxon>
    </lineage>
</organism>
<evidence type="ECO:0000313" key="3">
    <source>
        <dbReference type="Proteomes" id="UP000785679"/>
    </source>
</evidence>
<sequence>MLGRAKPKERLQWEAMISRGCSRLMGLSLPSHSARLMNLTVRSLSIRLLKMQSSTVTTRKTPCRRPTSKASEPRRAIHHPRCPPTKQSRCASHWEARNLRWRS</sequence>
<dbReference type="Proteomes" id="UP000785679">
    <property type="component" value="Unassembled WGS sequence"/>
</dbReference>
<protein>
    <submittedName>
        <fullName evidence="2">Uncharacterized protein</fullName>
    </submittedName>
</protein>
<proteinExistence type="predicted"/>
<evidence type="ECO:0000313" key="2">
    <source>
        <dbReference type="EMBL" id="TNV72811.1"/>
    </source>
</evidence>
<name>A0A8J8ND62_HALGN</name>
<keyword evidence="3" id="KW-1185">Reference proteome</keyword>
<evidence type="ECO:0000256" key="1">
    <source>
        <dbReference type="SAM" id="MobiDB-lite"/>
    </source>
</evidence>